<organism evidence="2 3">
    <name type="scientific">Candidatus Schekmanbacteria bacterium GWA2_38_11</name>
    <dbReference type="NCBI Taxonomy" id="1817876"/>
    <lineage>
        <taxon>Bacteria</taxon>
        <taxon>Candidatus Schekmaniibacteriota</taxon>
    </lineage>
</organism>
<dbReference type="InterPro" id="IPR017850">
    <property type="entry name" value="Alkaline_phosphatase_core_sf"/>
</dbReference>
<dbReference type="InterPro" id="IPR000917">
    <property type="entry name" value="Sulfatase_N"/>
</dbReference>
<gene>
    <name evidence="2" type="ORF">A2042_03170</name>
</gene>
<dbReference type="InterPro" id="IPR052701">
    <property type="entry name" value="GAG_Ulvan_Degrading_Sulfatases"/>
</dbReference>
<comment type="caution">
    <text evidence="2">The sequence shown here is derived from an EMBL/GenBank/DDBJ whole genome shotgun (WGS) entry which is preliminary data.</text>
</comment>
<dbReference type="PANTHER" id="PTHR43751:SF3">
    <property type="entry name" value="SULFATASE N-TERMINAL DOMAIN-CONTAINING PROTEIN"/>
    <property type="match status" value="1"/>
</dbReference>
<dbReference type="PANTHER" id="PTHR43751">
    <property type="entry name" value="SULFATASE"/>
    <property type="match status" value="1"/>
</dbReference>
<dbReference type="AlphaFoldDB" id="A0A1F7RN36"/>
<accession>A0A1F7RN36</accession>
<dbReference type="SUPFAM" id="SSF53649">
    <property type="entry name" value="Alkaline phosphatase-like"/>
    <property type="match status" value="1"/>
</dbReference>
<reference evidence="2 3" key="1">
    <citation type="journal article" date="2016" name="Nat. Commun.">
        <title>Thousands of microbial genomes shed light on interconnected biogeochemical processes in an aquifer system.</title>
        <authorList>
            <person name="Anantharaman K."/>
            <person name="Brown C.T."/>
            <person name="Hug L.A."/>
            <person name="Sharon I."/>
            <person name="Castelle C.J."/>
            <person name="Probst A.J."/>
            <person name="Thomas B.C."/>
            <person name="Singh A."/>
            <person name="Wilkins M.J."/>
            <person name="Karaoz U."/>
            <person name="Brodie E.L."/>
            <person name="Williams K.H."/>
            <person name="Hubbard S.S."/>
            <person name="Banfield J.F."/>
        </authorList>
    </citation>
    <scope>NUCLEOTIDE SEQUENCE [LARGE SCALE GENOMIC DNA]</scope>
</reference>
<dbReference type="Gene3D" id="3.40.720.10">
    <property type="entry name" value="Alkaline Phosphatase, subunit A"/>
    <property type="match status" value="1"/>
</dbReference>
<name>A0A1F7RN36_9BACT</name>
<dbReference type="Pfam" id="PF00884">
    <property type="entry name" value="Sulfatase"/>
    <property type="match status" value="1"/>
</dbReference>
<protein>
    <recommendedName>
        <fullName evidence="1">Sulfatase N-terminal domain-containing protein</fullName>
    </recommendedName>
</protein>
<evidence type="ECO:0000313" key="3">
    <source>
        <dbReference type="Proteomes" id="UP000178526"/>
    </source>
</evidence>
<proteinExistence type="predicted"/>
<feature type="domain" description="Sulfatase N-terminal" evidence="1">
    <location>
        <begin position="3"/>
        <end position="251"/>
    </location>
</feature>
<dbReference type="CDD" id="cd16148">
    <property type="entry name" value="sulfatase_like"/>
    <property type="match status" value="1"/>
</dbReference>
<evidence type="ECO:0000313" key="2">
    <source>
        <dbReference type="EMBL" id="OGL42972.1"/>
    </source>
</evidence>
<evidence type="ECO:0000259" key="1">
    <source>
        <dbReference type="Pfam" id="PF00884"/>
    </source>
</evidence>
<dbReference type="EMBL" id="MGDB01000017">
    <property type="protein sequence ID" value="OGL42972.1"/>
    <property type="molecule type" value="Genomic_DNA"/>
</dbReference>
<sequence>MVSMFTSLNSSEHGIIHGTFKNGNVYNQEALKESLITLPVILKKHGFFTMGFSTNPHLSKKLGFAKGFDVFVYAPFYDSQKLNKVILDFKTKYLKKDKKFFLWIHYMDPHWPYIARNPWMKEYANKDFNDINFQLLPWAFKDKYELDGNKDLLENLIARYDSEINFLDTKISSLYKSLPVDDNNLVIITADHGEEFLEHDGFTHGNNLYNQTTRVPLIIKLPSFMNKKGISIEDNVGIIDIVPTLLSLLNIPVEPKFQGKNLMPLIENGKTFKKRIIISELFKGIKNILSFTQDRWKYIYDFKTNKAELFDLKSDKDEKVNLINKNPVIKSSMEKQLKAHLESLKGKKIQARLVRPDKKNVESLKSLGYIE</sequence>
<dbReference type="Proteomes" id="UP000178526">
    <property type="component" value="Unassembled WGS sequence"/>
</dbReference>
<dbReference type="Gene3D" id="3.30.1120.10">
    <property type="match status" value="1"/>
</dbReference>